<keyword evidence="1" id="KW-0472">Membrane</keyword>
<dbReference type="EMBL" id="JBHTBX010000002">
    <property type="protein sequence ID" value="MFC7433523.1"/>
    <property type="molecule type" value="Genomic_DNA"/>
</dbReference>
<organism evidence="2 3">
    <name type="scientific">Hydrogenophaga bisanensis</name>
    <dbReference type="NCBI Taxonomy" id="439611"/>
    <lineage>
        <taxon>Bacteria</taxon>
        <taxon>Pseudomonadati</taxon>
        <taxon>Pseudomonadota</taxon>
        <taxon>Betaproteobacteria</taxon>
        <taxon>Burkholderiales</taxon>
        <taxon>Comamonadaceae</taxon>
        <taxon>Hydrogenophaga</taxon>
    </lineage>
</organism>
<dbReference type="Proteomes" id="UP001596495">
    <property type="component" value="Unassembled WGS sequence"/>
</dbReference>
<name>A0ABW2R595_9BURK</name>
<evidence type="ECO:0000313" key="2">
    <source>
        <dbReference type="EMBL" id="MFC7433523.1"/>
    </source>
</evidence>
<evidence type="ECO:0000256" key="1">
    <source>
        <dbReference type="SAM" id="Phobius"/>
    </source>
</evidence>
<proteinExistence type="predicted"/>
<comment type="caution">
    <text evidence="2">The sequence shown here is derived from an EMBL/GenBank/DDBJ whole genome shotgun (WGS) entry which is preliminary data.</text>
</comment>
<dbReference type="RefSeq" id="WP_382253793.1">
    <property type="nucleotide sequence ID" value="NZ_JBHTBX010000002.1"/>
</dbReference>
<sequence>MNWFGTLPGFTRTPAGLERVILRRLPRWLGQGTLVLAAPSLLARLWPWDGLASDVHSRITAIDIGVISLVVLYWTVALTVAIGAFIVMVMKGPAYVADAYPLPAPPPGGTSPREP</sequence>
<accession>A0ABW2R595</accession>
<keyword evidence="1" id="KW-1133">Transmembrane helix</keyword>
<keyword evidence="1" id="KW-0812">Transmembrane</keyword>
<feature type="transmembrane region" description="Helical" evidence="1">
    <location>
        <begin position="66"/>
        <end position="90"/>
    </location>
</feature>
<gene>
    <name evidence="2" type="ORF">ACFQNJ_03255</name>
</gene>
<protein>
    <submittedName>
        <fullName evidence="2">Uncharacterized protein</fullName>
    </submittedName>
</protein>
<reference evidence="3" key="1">
    <citation type="journal article" date="2019" name="Int. J. Syst. Evol. Microbiol.">
        <title>The Global Catalogue of Microorganisms (GCM) 10K type strain sequencing project: providing services to taxonomists for standard genome sequencing and annotation.</title>
        <authorList>
            <consortium name="The Broad Institute Genomics Platform"/>
            <consortium name="The Broad Institute Genome Sequencing Center for Infectious Disease"/>
            <person name="Wu L."/>
            <person name="Ma J."/>
        </authorList>
    </citation>
    <scope>NUCLEOTIDE SEQUENCE [LARGE SCALE GENOMIC DNA]</scope>
    <source>
        <strain evidence="3">CCUG 54518</strain>
    </source>
</reference>
<keyword evidence="3" id="KW-1185">Reference proteome</keyword>
<evidence type="ECO:0000313" key="3">
    <source>
        <dbReference type="Proteomes" id="UP001596495"/>
    </source>
</evidence>